<dbReference type="Pfam" id="PF00535">
    <property type="entry name" value="Glycos_transf_2"/>
    <property type="match status" value="1"/>
</dbReference>
<comment type="caution">
    <text evidence="2">The sequence shown here is derived from an EMBL/GenBank/DDBJ whole genome shotgun (WGS) entry which is preliminary data.</text>
</comment>
<dbReference type="PANTHER" id="PTHR22916">
    <property type="entry name" value="GLYCOSYLTRANSFERASE"/>
    <property type="match status" value="1"/>
</dbReference>
<dbReference type="InterPro" id="IPR029044">
    <property type="entry name" value="Nucleotide-diphossugar_trans"/>
</dbReference>
<name>A0A096BTN2_9BACT</name>
<proteinExistence type="predicted"/>
<dbReference type="AlphaFoldDB" id="A0A096BTN2"/>
<dbReference type="Proteomes" id="UP000029578">
    <property type="component" value="Unassembled WGS sequence"/>
</dbReference>
<dbReference type="GO" id="GO:0016758">
    <property type="term" value="F:hexosyltransferase activity"/>
    <property type="evidence" value="ECO:0007669"/>
    <property type="project" value="UniProtKB-ARBA"/>
</dbReference>
<dbReference type="EMBL" id="JRNS01000437">
    <property type="protein sequence ID" value="KGF46087.1"/>
    <property type="molecule type" value="Genomic_DNA"/>
</dbReference>
<gene>
    <name evidence="2" type="ORF">HMPREF0661_09005</name>
</gene>
<dbReference type="Gene3D" id="3.90.550.10">
    <property type="entry name" value="Spore Coat Polysaccharide Biosynthesis Protein SpsA, Chain A"/>
    <property type="match status" value="1"/>
</dbReference>
<reference evidence="2 3" key="1">
    <citation type="submission" date="2014-07" db="EMBL/GenBank/DDBJ databases">
        <authorList>
            <person name="McCorrison J."/>
            <person name="Sanka R."/>
            <person name="Torralba M."/>
            <person name="Gillis M."/>
            <person name="Haft D.H."/>
            <person name="Methe B."/>
            <person name="Sutton G."/>
            <person name="Nelson K.E."/>
        </authorList>
    </citation>
    <scope>NUCLEOTIDE SEQUENCE [LARGE SCALE GENOMIC DNA]</scope>
    <source>
        <strain evidence="2 3">DNF00666</strain>
    </source>
</reference>
<evidence type="ECO:0000313" key="3">
    <source>
        <dbReference type="Proteomes" id="UP000029578"/>
    </source>
</evidence>
<feature type="domain" description="Glycosyltransferase 2-like" evidence="1">
    <location>
        <begin position="3"/>
        <end position="129"/>
    </location>
</feature>
<evidence type="ECO:0000313" key="2">
    <source>
        <dbReference type="EMBL" id="KGF46087.1"/>
    </source>
</evidence>
<dbReference type="InterPro" id="IPR001173">
    <property type="entry name" value="Glyco_trans_2-like"/>
</dbReference>
<sequence length="306" mass="35375">MITVFTPTYNRGNLLNRLYQSLCKQNYKEFEWIIVDDGSLDDTSSIVNIIQDKHPCGDFSILYYKKENGGKHTAVNTGVQKAHGDLFFIADSDDILPPNALQIVAEVWEQTKYDNSIGGICGFDGDINDGSIIGTGFPKEVHLLNIELSNHINIGYIDATTRDVRFKLKVDGDMKEVFRTSVLREFPFPEIKGERFCPEVLVWNRIASKYKLRHINKIIYLVEYQKDGITSAITRSRMNSPIASTMTYAEMLDYDISLKWKIRSAINYWRFRYCIKNKALKASAVKWYWRLFQIIGLLMHLKDSRK</sequence>
<dbReference type="RefSeq" id="WP_036865761.1">
    <property type="nucleotide sequence ID" value="NZ_JRNS01000437.1"/>
</dbReference>
<organism evidence="2 3">
    <name type="scientific">Prevotella melaninogenica DNF00666</name>
    <dbReference type="NCBI Taxonomy" id="1401073"/>
    <lineage>
        <taxon>Bacteria</taxon>
        <taxon>Pseudomonadati</taxon>
        <taxon>Bacteroidota</taxon>
        <taxon>Bacteroidia</taxon>
        <taxon>Bacteroidales</taxon>
        <taxon>Prevotellaceae</taxon>
        <taxon>Prevotella</taxon>
    </lineage>
</organism>
<dbReference type="CDD" id="cd00761">
    <property type="entry name" value="Glyco_tranf_GTA_type"/>
    <property type="match status" value="1"/>
</dbReference>
<evidence type="ECO:0000259" key="1">
    <source>
        <dbReference type="Pfam" id="PF00535"/>
    </source>
</evidence>
<accession>A0A096BTN2</accession>
<dbReference type="SUPFAM" id="SSF53448">
    <property type="entry name" value="Nucleotide-diphospho-sugar transferases"/>
    <property type="match status" value="1"/>
</dbReference>
<dbReference type="PANTHER" id="PTHR22916:SF3">
    <property type="entry name" value="UDP-GLCNAC:BETAGAL BETA-1,3-N-ACETYLGLUCOSAMINYLTRANSFERASE-LIKE PROTEIN 1"/>
    <property type="match status" value="1"/>
</dbReference>
<keyword evidence="2" id="KW-0808">Transferase</keyword>
<protein>
    <submittedName>
        <fullName evidence="2">Glycosyl transferase</fullName>
    </submittedName>
</protein>